<dbReference type="InterPro" id="IPR001451">
    <property type="entry name" value="Hexapep"/>
</dbReference>
<keyword evidence="2" id="KW-1185">Reference proteome</keyword>
<dbReference type="Proteomes" id="UP001594288">
    <property type="component" value="Unassembled WGS sequence"/>
</dbReference>
<dbReference type="Pfam" id="PF00132">
    <property type="entry name" value="Hexapep"/>
    <property type="match status" value="1"/>
</dbReference>
<dbReference type="PANTHER" id="PTHR13061:SF29">
    <property type="entry name" value="GAMMA CARBONIC ANHYDRASE-LIKE 1, MITOCHONDRIAL-RELATED"/>
    <property type="match status" value="1"/>
</dbReference>
<protein>
    <submittedName>
        <fullName evidence="1">Gamma carbonic anhydrase family protein</fullName>
    </submittedName>
</protein>
<dbReference type="EMBL" id="JBHPEI010000076">
    <property type="protein sequence ID" value="MFC1800159.1"/>
    <property type="molecule type" value="Genomic_DNA"/>
</dbReference>
<gene>
    <name evidence="1" type="ORF">ACFL2Z_04530</name>
</gene>
<dbReference type="PANTHER" id="PTHR13061">
    <property type="entry name" value="DYNACTIN SUBUNIT P25"/>
    <property type="match status" value="1"/>
</dbReference>
<dbReference type="InterPro" id="IPR050484">
    <property type="entry name" value="Transf_Hexapept/Carb_Anhydrase"/>
</dbReference>
<dbReference type="InterPro" id="IPR047324">
    <property type="entry name" value="LbH_gamma_CA-like"/>
</dbReference>
<reference evidence="1 2" key="1">
    <citation type="submission" date="2024-09" db="EMBL/GenBank/DDBJ databases">
        <authorList>
            <person name="D'Angelo T."/>
        </authorList>
    </citation>
    <scope>NUCLEOTIDE SEQUENCE [LARGE SCALE GENOMIC DNA]</scope>
    <source>
        <strain evidence="1">SAG AM-311-F02</strain>
    </source>
</reference>
<dbReference type="InterPro" id="IPR011004">
    <property type="entry name" value="Trimer_LpxA-like_sf"/>
</dbReference>
<evidence type="ECO:0000313" key="2">
    <source>
        <dbReference type="Proteomes" id="UP001594288"/>
    </source>
</evidence>
<dbReference type="Gene3D" id="2.160.10.10">
    <property type="entry name" value="Hexapeptide repeat proteins"/>
    <property type="match status" value="1"/>
</dbReference>
<organism evidence="1 2">
    <name type="scientific">Eiseniibacteriota bacterium</name>
    <dbReference type="NCBI Taxonomy" id="2212470"/>
    <lineage>
        <taxon>Bacteria</taxon>
        <taxon>Candidatus Eiseniibacteriota</taxon>
    </lineage>
</organism>
<sequence length="173" mass="18271">MIDWKSNLRKSPSLGKGVYLAPSAVAVGDITIGDHASLWPNVSARGDVNWIRIGSRTNIQDNTVLHVTVDTNPLDIGDDVTVGHGCILHGCTIKDRSLIGMGSVVLDGAVVGPDAMVGAGSVVKMGDIVPPGTLYLGVPARYKRDLTGEEIAALRESAEEYAKFAAEYLDLSI</sequence>
<proteinExistence type="predicted"/>
<accession>A0ABV6YQ18</accession>
<evidence type="ECO:0000313" key="1">
    <source>
        <dbReference type="EMBL" id="MFC1800159.1"/>
    </source>
</evidence>
<name>A0ABV6YQ18_UNCEI</name>
<comment type="caution">
    <text evidence="1">The sequence shown here is derived from an EMBL/GenBank/DDBJ whole genome shotgun (WGS) entry which is preliminary data.</text>
</comment>
<dbReference type="SUPFAM" id="SSF51161">
    <property type="entry name" value="Trimeric LpxA-like enzymes"/>
    <property type="match status" value="1"/>
</dbReference>
<dbReference type="CDD" id="cd04645">
    <property type="entry name" value="LbH_gamma_CA_like"/>
    <property type="match status" value="1"/>
</dbReference>